<organism evidence="2">
    <name type="scientific">viral metagenome</name>
    <dbReference type="NCBI Taxonomy" id="1070528"/>
    <lineage>
        <taxon>unclassified sequences</taxon>
        <taxon>metagenomes</taxon>
        <taxon>organismal metagenomes</taxon>
    </lineage>
</organism>
<name>A0A6C0JNX7_9ZZZZ</name>
<accession>A0A6C0JNX7</accession>
<evidence type="ECO:0000259" key="1">
    <source>
        <dbReference type="Pfam" id="PF19065"/>
    </source>
</evidence>
<sequence>MDSSAFVDPNSVQSRYNMTSSNHLFAGSKMSGPVSNIRDKAANAYAASPYKSTPIGGHIFEETIRTDLIGHIHKPTPLNEVFFSQANVDKLQSDIQEQVYRMSGNKYRIDKQDEQQLKIIMRSYYLMYAKNNGAVAEDLADLNARVVGYASAKVYSEVDFHQFYVSDLEVFAPPIANPMNVGVYGTRTGELKSFF</sequence>
<protein>
    <recommendedName>
        <fullName evidence="1">Minor capsid protein P8 central region domain-containing protein</fullName>
    </recommendedName>
</protein>
<dbReference type="EMBL" id="MN740657">
    <property type="protein sequence ID" value="QHU06581.1"/>
    <property type="molecule type" value="Genomic_DNA"/>
</dbReference>
<dbReference type="AlphaFoldDB" id="A0A6C0JNX7"/>
<dbReference type="InterPro" id="IPR043916">
    <property type="entry name" value="P8_CR"/>
</dbReference>
<proteinExistence type="predicted"/>
<reference evidence="2" key="1">
    <citation type="journal article" date="2020" name="Nature">
        <title>Giant virus diversity and host interactions through global metagenomics.</title>
        <authorList>
            <person name="Schulz F."/>
            <person name="Roux S."/>
            <person name="Paez-Espino D."/>
            <person name="Jungbluth S."/>
            <person name="Walsh D.A."/>
            <person name="Denef V.J."/>
            <person name="McMahon K.D."/>
            <person name="Konstantinidis K.T."/>
            <person name="Eloe-Fadrosh E.A."/>
            <person name="Kyrpides N.C."/>
            <person name="Woyke T."/>
        </authorList>
    </citation>
    <scope>NUCLEOTIDE SEQUENCE</scope>
    <source>
        <strain evidence="2">GVMAG-S-1035315-10</strain>
    </source>
</reference>
<feature type="domain" description="Minor capsid protein P8 central region" evidence="1">
    <location>
        <begin position="74"/>
        <end position="186"/>
    </location>
</feature>
<evidence type="ECO:0000313" key="2">
    <source>
        <dbReference type="EMBL" id="QHU06581.1"/>
    </source>
</evidence>
<dbReference type="Pfam" id="PF19065">
    <property type="entry name" value="P8_CR"/>
    <property type="match status" value="1"/>
</dbReference>